<dbReference type="OrthoDB" id="21336at10239"/>
<dbReference type="Pfam" id="PF13392">
    <property type="entry name" value="HNH_3"/>
    <property type="match status" value="1"/>
</dbReference>
<keyword evidence="2" id="KW-0378">Hydrolase</keyword>
<dbReference type="Gene3D" id="3.90.75.20">
    <property type="match status" value="1"/>
</dbReference>
<accession>A0A161BZZ8</accession>
<evidence type="ECO:0000313" key="2">
    <source>
        <dbReference type="EMBL" id="AKN44460.1"/>
    </source>
</evidence>
<organism evidence="2 3">
    <name type="scientific">Salmonella phage NR01</name>
    <dbReference type="NCBI Taxonomy" id="1647411"/>
    <lineage>
        <taxon>Viruses</taxon>
        <taxon>Duplodnaviria</taxon>
        <taxon>Heunggongvirae</taxon>
        <taxon>Uroviricota</taxon>
        <taxon>Caudoviricetes</taxon>
        <taxon>Demerecviridae</taxon>
        <taxon>Markadamsvirinae</taxon>
        <taxon>Tequintavirus</taxon>
        <taxon>Tequintavirus NR01</taxon>
    </lineage>
</organism>
<dbReference type="InterPro" id="IPR044925">
    <property type="entry name" value="His-Me_finger_sf"/>
</dbReference>
<dbReference type="SUPFAM" id="SSF54060">
    <property type="entry name" value="His-Me finger endonucleases"/>
    <property type="match status" value="1"/>
</dbReference>
<evidence type="ECO:0000313" key="3">
    <source>
        <dbReference type="Proteomes" id="UP000202365"/>
    </source>
</evidence>
<dbReference type="InterPro" id="IPR003615">
    <property type="entry name" value="HNH_nuc"/>
</dbReference>
<sequence length="178" mass="20710">MLTQERLKELFEYRPETGEFIRKVSRGRGKAGSIAGSPDKDGYIFIGINRKRYAAHRLAFLYMEGYIPNLVHHLNNIRKDNRWCNLKDCTSQENNRSKIAQSNSGYLGVTWKKDRQQWRVQARSAESITVHGGYFRYLDLEFAVQRANELRLELHGPNAVIETFDHTKPLPTLEDLNK</sequence>
<dbReference type="EMBL" id="KR233164">
    <property type="protein sequence ID" value="AKN44460.1"/>
    <property type="molecule type" value="Genomic_DNA"/>
</dbReference>
<reference evidence="2 3" key="1">
    <citation type="submission" date="2015-04" db="EMBL/GenBank/DDBJ databases">
        <title>Complete Genome Sequence of S. Typhimurium Bacteriophage NR01.</title>
        <authorList>
            <person name="Lee J.-H."/>
            <person name="Lee H.Y."/>
            <person name="Song N.R."/>
        </authorList>
    </citation>
    <scope>NUCLEOTIDE SEQUENCE [LARGE SCALE GENOMIC DNA]</scope>
</reference>
<proteinExistence type="predicted"/>
<keyword evidence="2" id="KW-0540">Nuclease</keyword>
<dbReference type="GeneID" id="29064630"/>
<dbReference type="RefSeq" id="YP_009283462.1">
    <property type="nucleotide sequence ID" value="NC_031042.1"/>
</dbReference>
<keyword evidence="2" id="KW-0255">Endonuclease</keyword>
<dbReference type="KEGG" id="vg:29064630"/>
<name>A0A161BZZ8_9CAUD</name>
<dbReference type="GO" id="GO:0004519">
    <property type="term" value="F:endonuclease activity"/>
    <property type="evidence" value="ECO:0007669"/>
    <property type="project" value="UniProtKB-KW"/>
</dbReference>
<protein>
    <submittedName>
        <fullName evidence="2">Putative homing endonuclease</fullName>
    </submittedName>
</protein>
<keyword evidence="3" id="KW-1185">Reference proteome</keyword>
<gene>
    <name evidence="2" type="ORF">NR01_0121</name>
</gene>
<dbReference type="Proteomes" id="UP000202365">
    <property type="component" value="Segment"/>
</dbReference>
<evidence type="ECO:0000259" key="1">
    <source>
        <dbReference type="Pfam" id="PF13392"/>
    </source>
</evidence>
<feature type="domain" description="HNH nuclease" evidence="1">
    <location>
        <begin position="53"/>
        <end position="96"/>
    </location>
</feature>